<organism evidence="1 2">
    <name type="scientific">Brassica napus</name>
    <name type="common">Rape</name>
    <dbReference type="NCBI Taxonomy" id="3708"/>
    <lineage>
        <taxon>Eukaryota</taxon>
        <taxon>Viridiplantae</taxon>
        <taxon>Streptophyta</taxon>
        <taxon>Embryophyta</taxon>
        <taxon>Tracheophyta</taxon>
        <taxon>Spermatophyta</taxon>
        <taxon>Magnoliopsida</taxon>
        <taxon>eudicotyledons</taxon>
        <taxon>Gunneridae</taxon>
        <taxon>Pentapetalae</taxon>
        <taxon>rosids</taxon>
        <taxon>malvids</taxon>
        <taxon>Brassicales</taxon>
        <taxon>Brassicaceae</taxon>
        <taxon>Brassiceae</taxon>
        <taxon>Brassica</taxon>
    </lineage>
</organism>
<evidence type="ECO:0000313" key="2">
    <source>
        <dbReference type="Proteomes" id="UP000824890"/>
    </source>
</evidence>
<evidence type="ECO:0000313" key="1">
    <source>
        <dbReference type="EMBL" id="KAH0900935.1"/>
    </source>
</evidence>
<comment type="caution">
    <text evidence="1">The sequence shown here is derived from an EMBL/GenBank/DDBJ whole genome shotgun (WGS) entry which is preliminary data.</text>
</comment>
<keyword evidence="2" id="KW-1185">Reference proteome</keyword>
<proteinExistence type="predicted"/>
<name>A0ABQ8B843_BRANA</name>
<dbReference type="Proteomes" id="UP000824890">
    <property type="component" value="Unassembled WGS sequence"/>
</dbReference>
<dbReference type="EMBL" id="JAGKQM010000011">
    <property type="protein sequence ID" value="KAH0900935.1"/>
    <property type="molecule type" value="Genomic_DNA"/>
</dbReference>
<sequence>GICIGRALGRPFFFIGSKIIENEIKMGGTGRKGSSRRRRGITLLGDENEEGTVLREIEIENRKKRARWRRTEALNRRSIFSKRKRRPDLLTPHASSLFHWSLCRRVFANRKVAASNRKLLSSPNPRRIVPILARYGLQLLEEMDRF</sequence>
<gene>
    <name evidence="1" type="ORF">HID58_040438</name>
</gene>
<feature type="non-terminal residue" evidence="1">
    <location>
        <position position="1"/>
    </location>
</feature>
<accession>A0ABQ8B843</accession>
<reference evidence="1 2" key="1">
    <citation type="submission" date="2021-05" db="EMBL/GenBank/DDBJ databases">
        <title>Genome Assembly of Synthetic Allotetraploid Brassica napus Reveals Homoeologous Exchanges between Subgenomes.</title>
        <authorList>
            <person name="Davis J.T."/>
        </authorList>
    </citation>
    <scope>NUCLEOTIDE SEQUENCE [LARGE SCALE GENOMIC DNA]</scope>
    <source>
        <strain evidence="2">cv. Da-Ae</strain>
        <tissue evidence="1">Seedling</tissue>
    </source>
</reference>
<protein>
    <submittedName>
        <fullName evidence="1">Uncharacterized protein</fullName>
    </submittedName>
</protein>